<evidence type="ECO:0000313" key="6">
    <source>
        <dbReference type="EMBL" id="MCI90357.1"/>
    </source>
</evidence>
<dbReference type="Proteomes" id="UP000265520">
    <property type="component" value="Unassembled WGS sequence"/>
</dbReference>
<feature type="non-terminal residue" evidence="6">
    <location>
        <position position="30"/>
    </location>
</feature>
<dbReference type="Pfam" id="PF04576">
    <property type="entry name" value="Zein-binding"/>
    <property type="match status" value="1"/>
</dbReference>
<evidence type="ECO:0000256" key="2">
    <source>
        <dbReference type="ARBA" id="ARBA00022692"/>
    </source>
</evidence>
<name>A0A392VR30_9FABA</name>
<dbReference type="EMBL" id="LXQA011242425">
    <property type="protein sequence ID" value="MCI90357.1"/>
    <property type="molecule type" value="Genomic_DNA"/>
</dbReference>
<keyword evidence="7" id="KW-1185">Reference proteome</keyword>
<evidence type="ECO:0000259" key="5">
    <source>
        <dbReference type="Pfam" id="PF04576"/>
    </source>
</evidence>
<dbReference type="GO" id="GO:0080115">
    <property type="term" value="F:myosin XI tail binding"/>
    <property type="evidence" value="ECO:0007669"/>
    <property type="project" value="UniProtKB-ARBA"/>
</dbReference>
<dbReference type="GO" id="GO:0016020">
    <property type="term" value="C:membrane"/>
    <property type="evidence" value="ECO:0007669"/>
    <property type="project" value="UniProtKB-SubCell"/>
</dbReference>
<keyword evidence="2" id="KW-0812">Transmembrane</keyword>
<organism evidence="6 7">
    <name type="scientific">Trifolium medium</name>
    <dbReference type="NCBI Taxonomy" id="97028"/>
    <lineage>
        <taxon>Eukaryota</taxon>
        <taxon>Viridiplantae</taxon>
        <taxon>Streptophyta</taxon>
        <taxon>Embryophyta</taxon>
        <taxon>Tracheophyta</taxon>
        <taxon>Spermatophyta</taxon>
        <taxon>Magnoliopsida</taxon>
        <taxon>eudicotyledons</taxon>
        <taxon>Gunneridae</taxon>
        <taxon>Pentapetalae</taxon>
        <taxon>rosids</taxon>
        <taxon>fabids</taxon>
        <taxon>Fabales</taxon>
        <taxon>Fabaceae</taxon>
        <taxon>Papilionoideae</taxon>
        <taxon>50 kb inversion clade</taxon>
        <taxon>NPAAA clade</taxon>
        <taxon>Hologalegina</taxon>
        <taxon>IRL clade</taxon>
        <taxon>Trifolieae</taxon>
        <taxon>Trifolium</taxon>
    </lineage>
</organism>
<dbReference type="InterPro" id="IPR007656">
    <property type="entry name" value="GTD-bd"/>
</dbReference>
<comment type="subcellular location">
    <subcellularLocation>
        <location evidence="1">Membrane</location>
    </subcellularLocation>
</comment>
<evidence type="ECO:0000256" key="4">
    <source>
        <dbReference type="ARBA" id="ARBA00023136"/>
    </source>
</evidence>
<evidence type="ECO:0000313" key="7">
    <source>
        <dbReference type="Proteomes" id="UP000265520"/>
    </source>
</evidence>
<keyword evidence="3" id="KW-1133">Transmembrane helix</keyword>
<protein>
    <recommendedName>
        <fullName evidence="5">GTD-binding domain-containing protein</fullName>
    </recommendedName>
</protein>
<evidence type="ECO:0000256" key="3">
    <source>
        <dbReference type="ARBA" id="ARBA00022989"/>
    </source>
</evidence>
<comment type="caution">
    <text evidence="6">The sequence shown here is derived from an EMBL/GenBank/DDBJ whole genome shotgun (WGS) entry which is preliminary data.</text>
</comment>
<dbReference type="AlphaFoldDB" id="A0A392VR30"/>
<reference evidence="6 7" key="1">
    <citation type="journal article" date="2018" name="Front. Plant Sci.">
        <title>Red Clover (Trifolium pratense) and Zigzag Clover (T. medium) - A Picture of Genomic Similarities and Differences.</title>
        <authorList>
            <person name="Dluhosova J."/>
            <person name="Istvanek J."/>
            <person name="Nedelnik J."/>
            <person name="Repkova J."/>
        </authorList>
    </citation>
    <scope>NUCLEOTIDE SEQUENCE [LARGE SCALE GENOMIC DNA]</scope>
    <source>
        <strain evidence="7">cv. 10/8</strain>
        <tissue evidence="6">Leaf</tissue>
    </source>
</reference>
<proteinExistence type="predicted"/>
<sequence>MLKNALEEEKAAYASLYLELEKERAAAASA</sequence>
<keyword evidence="4" id="KW-0472">Membrane</keyword>
<evidence type="ECO:0000256" key="1">
    <source>
        <dbReference type="ARBA" id="ARBA00004370"/>
    </source>
</evidence>
<accession>A0A392VR30</accession>
<feature type="domain" description="GTD-binding" evidence="5">
    <location>
        <begin position="2"/>
        <end position="30"/>
    </location>
</feature>